<sequence>MSSTKVNEIIKVYKKLAQTPNLASAKIVFNPNNITTIESQWSSRNLETKKKNKFSQSFFFNEMTPIAKTFPADTTSELMSVSSSDDSIRAILREISIDAKSKQFVEIWDKQQLLKSFDLAAMDVHGDVYTTPTFASFHWSPDNTRLLYLAEKKLPKSESFFTRKAKKNKDQSSEDSIVPGNEYVYKPEWGEQLVGKHRSVVAILNIEEETLTAVEDIPEEYFPSQVCWAPNGEDIVGIVYKLHHRYLGLMFCTNRESYVFHLKKNDFRLLTGKDISVRAPRFSPDGKYLVWLERDMGPAHHDVQRLMYMEWEQQVPQVLIDVVDTHITIANKSKFYGVYNQNFPKRCWSEDSKFLFFTTPQRNTFKSYSVNLETKEIREFDGMSDDVSYGILDVKGKYISLVATSLTLPSQLLLGKYEYNCQNELLVHLQECTKPALDSVLTKDIILDINEYTYKNEDSVKDFNYIYLGKKNAPDKSVPLIVVPHGGPNSNFSNDFIVSHMFYATLGFGILQINYRGSTGMGGKNVDYILGKIGSSDIEDTITAIDEALQKYPWLDPKNIFLNGGSHGGFMIAHLTGQYPDKFRAAALRNPVIDLPSMFSSSDIPDWCSSQSGIKDVDVSDNGDFKKKQEEMMFKMLSHSPILLAHKVKTPTLVAIGSNDLRVPPHQGKLWFNRLRENNTKARLYVYDDNHSLSKDEVDMDFVINCIMWFIDHQSS</sequence>
<evidence type="ECO:0000256" key="1">
    <source>
        <dbReference type="ARBA" id="ARBA00000721"/>
    </source>
</evidence>
<evidence type="ECO:0000256" key="2">
    <source>
        <dbReference type="ARBA" id="ARBA00004496"/>
    </source>
</evidence>
<dbReference type="PANTHER" id="PTHR42776">
    <property type="entry name" value="SERINE PEPTIDASE S9 FAMILY MEMBER"/>
    <property type="match status" value="1"/>
</dbReference>
<dbReference type="EC" id="3.4.19.1" evidence="5"/>
<dbReference type="SUPFAM" id="SSF82171">
    <property type="entry name" value="DPP6 N-terminal domain-like"/>
    <property type="match status" value="1"/>
</dbReference>
<gene>
    <name evidence="11" type="ORF">TKK_004310</name>
</gene>
<comment type="similarity">
    <text evidence="3">Belongs to the peptidase S9C family.</text>
</comment>
<keyword evidence="7" id="KW-0963">Cytoplasm</keyword>
<keyword evidence="8" id="KW-0378">Hydrolase</keyword>
<evidence type="ECO:0000256" key="7">
    <source>
        <dbReference type="ARBA" id="ARBA00022490"/>
    </source>
</evidence>
<proteinExistence type="inferred from homology"/>
<evidence type="ECO:0000313" key="12">
    <source>
        <dbReference type="Proteomes" id="UP001627154"/>
    </source>
</evidence>
<evidence type="ECO:0000313" key="11">
    <source>
        <dbReference type="EMBL" id="KAL3403200.1"/>
    </source>
</evidence>
<comment type="catalytic activity">
    <reaction evidence="1">
        <text>Cleavage of an N-acetyl or N-formyl amino acid from the N-terminus of a polypeptide.</text>
        <dbReference type="EC" id="3.4.19.1"/>
    </reaction>
</comment>
<feature type="domain" description="Peptidase S9 prolyl oligopeptidase catalytic" evidence="9">
    <location>
        <begin position="502"/>
        <end position="710"/>
    </location>
</feature>
<dbReference type="Pfam" id="PF19283">
    <property type="entry name" value="APEH_N"/>
    <property type="match status" value="1"/>
</dbReference>
<comment type="subunit">
    <text evidence="4">Homotetramer.</text>
</comment>
<comment type="subcellular location">
    <subcellularLocation>
        <location evidence="2">Cytoplasm</location>
    </subcellularLocation>
</comment>
<dbReference type="GO" id="GO:0008242">
    <property type="term" value="F:omega peptidase activity"/>
    <property type="evidence" value="ECO:0007669"/>
    <property type="project" value="UniProtKB-EC"/>
</dbReference>
<keyword evidence="12" id="KW-1185">Reference proteome</keyword>
<protein>
    <recommendedName>
        <fullName evidence="6">Acylamino-acid-releasing enzyme</fullName>
        <ecNumber evidence="5">3.4.19.1</ecNumber>
    </recommendedName>
</protein>
<dbReference type="SUPFAM" id="SSF53474">
    <property type="entry name" value="alpha/beta-Hydrolases"/>
    <property type="match status" value="1"/>
</dbReference>
<dbReference type="PANTHER" id="PTHR42776:SF4">
    <property type="entry name" value="ACYLAMINO-ACID-RELEASING ENZYME"/>
    <property type="match status" value="1"/>
</dbReference>
<evidence type="ECO:0000259" key="9">
    <source>
        <dbReference type="Pfam" id="PF00326"/>
    </source>
</evidence>
<reference evidence="11 12" key="1">
    <citation type="journal article" date="2024" name="bioRxiv">
        <title>A reference genome for Trichogramma kaykai: A tiny desert-dwelling parasitoid wasp with competing sex-ratio distorters.</title>
        <authorList>
            <person name="Culotta J."/>
            <person name="Lindsey A.R."/>
        </authorList>
    </citation>
    <scope>NUCLEOTIDE SEQUENCE [LARGE SCALE GENOMIC DNA]</scope>
    <source>
        <strain evidence="11 12">KSX58</strain>
    </source>
</reference>
<dbReference type="InterPro" id="IPR001375">
    <property type="entry name" value="Peptidase_S9_cat"/>
</dbReference>
<evidence type="ECO:0000256" key="4">
    <source>
        <dbReference type="ARBA" id="ARBA00011881"/>
    </source>
</evidence>
<evidence type="ECO:0000256" key="8">
    <source>
        <dbReference type="ARBA" id="ARBA00022801"/>
    </source>
</evidence>
<dbReference type="EMBL" id="JBJJXI010000032">
    <property type="protein sequence ID" value="KAL3403200.1"/>
    <property type="molecule type" value="Genomic_DNA"/>
</dbReference>
<dbReference type="InterPro" id="IPR045550">
    <property type="entry name" value="AARE_N"/>
</dbReference>
<evidence type="ECO:0000259" key="10">
    <source>
        <dbReference type="Pfam" id="PF19283"/>
    </source>
</evidence>
<evidence type="ECO:0000256" key="5">
    <source>
        <dbReference type="ARBA" id="ARBA00012917"/>
    </source>
</evidence>
<feature type="domain" description="Acylamino-acid-releasing enzyme N-terminal" evidence="10">
    <location>
        <begin position="10"/>
        <end position="436"/>
    </location>
</feature>
<accession>A0ABD2XDG3</accession>
<dbReference type="Gene3D" id="2.120.10.30">
    <property type="entry name" value="TolB, C-terminal domain"/>
    <property type="match status" value="1"/>
</dbReference>
<dbReference type="InterPro" id="IPR011042">
    <property type="entry name" value="6-blade_b-propeller_TolB-like"/>
</dbReference>
<evidence type="ECO:0000256" key="3">
    <source>
        <dbReference type="ARBA" id="ARBA00010040"/>
    </source>
</evidence>
<dbReference type="InterPro" id="IPR029058">
    <property type="entry name" value="AB_hydrolase_fold"/>
</dbReference>
<dbReference type="GO" id="GO:0005737">
    <property type="term" value="C:cytoplasm"/>
    <property type="evidence" value="ECO:0007669"/>
    <property type="project" value="UniProtKB-SubCell"/>
</dbReference>
<dbReference type="AlphaFoldDB" id="A0ABD2XDG3"/>
<evidence type="ECO:0000256" key="6">
    <source>
        <dbReference type="ARBA" id="ARBA00018421"/>
    </source>
</evidence>
<dbReference type="Gene3D" id="3.40.50.1820">
    <property type="entry name" value="alpha/beta hydrolase"/>
    <property type="match status" value="1"/>
</dbReference>
<organism evidence="11 12">
    <name type="scientific">Trichogramma kaykai</name>
    <dbReference type="NCBI Taxonomy" id="54128"/>
    <lineage>
        <taxon>Eukaryota</taxon>
        <taxon>Metazoa</taxon>
        <taxon>Ecdysozoa</taxon>
        <taxon>Arthropoda</taxon>
        <taxon>Hexapoda</taxon>
        <taxon>Insecta</taxon>
        <taxon>Pterygota</taxon>
        <taxon>Neoptera</taxon>
        <taxon>Endopterygota</taxon>
        <taxon>Hymenoptera</taxon>
        <taxon>Apocrita</taxon>
        <taxon>Proctotrupomorpha</taxon>
        <taxon>Chalcidoidea</taxon>
        <taxon>Trichogrammatidae</taxon>
        <taxon>Trichogramma</taxon>
    </lineage>
</organism>
<dbReference type="Proteomes" id="UP001627154">
    <property type="component" value="Unassembled WGS sequence"/>
</dbReference>
<dbReference type="Pfam" id="PF00326">
    <property type="entry name" value="Peptidase_S9"/>
    <property type="match status" value="1"/>
</dbReference>
<comment type="caution">
    <text evidence="11">The sequence shown here is derived from an EMBL/GenBank/DDBJ whole genome shotgun (WGS) entry which is preliminary data.</text>
</comment>
<name>A0ABD2XDG3_9HYME</name>